<proteinExistence type="predicted"/>
<dbReference type="GeneID" id="63921435"/>
<keyword evidence="2" id="KW-1185">Reference proteome</keyword>
<gene>
    <name evidence="1" type="ORF">M437DRAFT_84194</name>
</gene>
<evidence type="ECO:0000313" key="2">
    <source>
        <dbReference type="Proteomes" id="UP000030672"/>
    </source>
</evidence>
<sequence length="288" mass="32824">MANNSILTYLPNGWTEERYKNATDDDWETLSEEEAELLWEREKEAASKATHQAFKNTIMAEAGTAGAPPSQFLSEVEPPQHALINLVEENNWEDFGFVVFRTCFGDEQLWEAFRELWDPLLQHGFDVAPTSKGFDRVRDKLLMKVVDDEMTENAKAEGVAAAYRLFTKDEDELDEDEILEPGLKTRMCLFVDEECMHSVTTPKPGIPPFVKAVDVDLGSKTQQRPGAVFRVAIKDLATHFYPALWLPDIVDAADLRPLREDQVWTRLSLSVYGSIEQEKLDRTLDTEH</sequence>
<dbReference type="HOGENOM" id="CLU_095037_0_0_1"/>
<evidence type="ECO:0000313" key="1">
    <source>
        <dbReference type="EMBL" id="KEQ63160.1"/>
    </source>
</evidence>
<dbReference type="STRING" id="1043003.A0A074VQZ0"/>
<accession>A0A074VQZ0</accession>
<organism evidence="1 2">
    <name type="scientific">Aureobasidium melanogenum (strain CBS 110374)</name>
    <name type="common">Aureobasidium pullulans var. melanogenum</name>
    <dbReference type="NCBI Taxonomy" id="1043003"/>
    <lineage>
        <taxon>Eukaryota</taxon>
        <taxon>Fungi</taxon>
        <taxon>Dikarya</taxon>
        <taxon>Ascomycota</taxon>
        <taxon>Pezizomycotina</taxon>
        <taxon>Dothideomycetes</taxon>
        <taxon>Dothideomycetidae</taxon>
        <taxon>Dothideales</taxon>
        <taxon>Saccotheciaceae</taxon>
        <taxon>Aureobasidium</taxon>
    </lineage>
</organism>
<dbReference type="EMBL" id="KL584832">
    <property type="protein sequence ID" value="KEQ63160.1"/>
    <property type="molecule type" value="Genomic_DNA"/>
</dbReference>
<reference evidence="1 2" key="1">
    <citation type="journal article" date="2014" name="BMC Genomics">
        <title>Genome sequencing of four Aureobasidium pullulans varieties: biotechnological potential, stress tolerance, and description of new species.</title>
        <authorList>
            <person name="Gostin Ar C."/>
            <person name="Ohm R.A."/>
            <person name="Kogej T."/>
            <person name="Sonjak S."/>
            <person name="Turk M."/>
            <person name="Zajc J."/>
            <person name="Zalar P."/>
            <person name="Grube M."/>
            <person name="Sun H."/>
            <person name="Han J."/>
            <person name="Sharma A."/>
            <person name="Chiniquy J."/>
            <person name="Ngan C.Y."/>
            <person name="Lipzen A."/>
            <person name="Barry K."/>
            <person name="Grigoriev I.V."/>
            <person name="Gunde-Cimerman N."/>
        </authorList>
    </citation>
    <scope>NUCLEOTIDE SEQUENCE [LARGE SCALE GENOMIC DNA]</scope>
    <source>
        <strain evidence="1 2">CBS 110374</strain>
    </source>
</reference>
<dbReference type="Proteomes" id="UP000030672">
    <property type="component" value="Unassembled WGS sequence"/>
</dbReference>
<dbReference type="RefSeq" id="XP_040880183.1">
    <property type="nucleotide sequence ID" value="XM_041028062.1"/>
</dbReference>
<dbReference type="AlphaFoldDB" id="A0A074VQZ0"/>
<protein>
    <submittedName>
        <fullName evidence="1">Uncharacterized protein</fullName>
    </submittedName>
</protein>
<name>A0A074VQZ0_AURM1</name>